<dbReference type="GeneID" id="93198231"/>
<proteinExistence type="predicted"/>
<evidence type="ECO:0000313" key="2">
    <source>
        <dbReference type="EMBL" id="WMB10226.1"/>
    </source>
</evidence>
<name>A0AAX3YZN1_9ENTR</name>
<organism evidence="2 4">
    <name type="scientific">Enterobacter hormaechei</name>
    <dbReference type="NCBI Taxonomy" id="158836"/>
    <lineage>
        <taxon>Bacteria</taxon>
        <taxon>Pseudomonadati</taxon>
        <taxon>Pseudomonadota</taxon>
        <taxon>Gammaproteobacteria</taxon>
        <taxon>Enterobacterales</taxon>
        <taxon>Enterobacteriaceae</taxon>
        <taxon>Enterobacter</taxon>
        <taxon>Enterobacter cloacae complex</taxon>
    </lineage>
</organism>
<protein>
    <submittedName>
        <fullName evidence="2">Uncharacterized protein</fullName>
    </submittedName>
</protein>
<sequence length="72" mass="8188">MAAFRWAYQDACSDATITTFGGDNFRGTPLKTGVMVVFDFILLSMELRILMQFSQHDDKKTHSIQKKLTGKE</sequence>
<gene>
    <name evidence="1" type="ORF">ISX34_20210</name>
    <name evidence="2" type="ORF">QPR60_16825</name>
</gene>
<dbReference type="EMBL" id="CP126746">
    <property type="protein sequence ID" value="WMB10226.1"/>
    <property type="molecule type" value="Genomic_DNA"/>
</dbReference>
<dbReference type="AlphaFoldDB" id="A0AAX3YZN1"/>
<dbReference type="EMBL" id="JADIXG010000032">
    <property type="protein sequence ID" value="MBF1972176.1"/>
    <property type="molecule type" value="Genomic_DNA"/>
</dbReference>
<evidence type="ECO:0000313" key="3">
    <source>
        <dbReference type="Proteomes" id="UP000662438"/>
    </source>
</evidence>
<reference evidence="2" key="2">
    <citation type="journal article" date="2023" name="J. Antimicrob. Chemother.">
        <title>Emergence of OXA-48-producing Enterobacter hormaechei in a Swiss companion animal clinic and their genetic relationship to clinical human isolates.</title>
        <authorList>
            <person name="Dona V."/>
            <person name="Nordmann P."/>
            <person name="Kittl S."/>
            <person name="Schuller S."/>
            <person name="Bouvier M."/>
            <person name="Poirel L."/>
            <person name="Endimiani A."/>
            <person name="Perreten V."/>
        </authorList>
    </citation>
    <scope>NUCLEOTIDE SEQUENCE</scope>
    <source>
        <strain evidence="2">Ehh_25</strain>
    </source>
</reference>
<dbReference type="Proteomes" id="UP001229386">
    <property type="component" value="Chromosome"/>
</dbReference>
<evidence type="ECO:0000313" key="4">
    <source>
        <dbReference type="Proteomes" id="UP001229386"/>
    </source>
</evidence>
<accession>A0AAX3YZN1</accession>
<dbReference type="Proteomes" id="UP000662438">
    <property type="component" value="Unassembled WGS sequence"/>
</dbReference>
<reference evidence="1 3" key="1">
    <citation type="submission" date="2020-10" db="EMBL/GenBank/DDBJ databases">
        <title>Genomic surveiliance of eskapee pathogens from blood stream infections in KZN.</title>
        <authorList>
            <person name="Hetsa B.A."/>
            <person name="Amoako D.G."/>
            <person name="Akebe A.L.K."/>
            <person name="Essack S."/>
        </authorList>
    </citation>
    <scope>NUCLEOTIDE SEQUENCE [LARGE SCALE GENOMIC DNA]</scope>
    <source>
        <strain evidence="1 3">E6</strain>
    </source>
</reference>
<evidence type="ECO:0000313" key="1">
    <source>
        <dbReference type="EMBL" id="MBF1972176.1"/>
    </source>
</evidence>
<dbReference type="RefSeq" id="WP_131631927.1">
    <property type="nucleotide sequence ID" value="NZ_CP047715.1"/>
</dbReference>